<name>A0A507E3K5_9FUNG</name>
<dbReference type="PANTHER" id="PTHR44942:SF4">
    <property type="entry name" value="METHYLTRANSFERASE TYPE 11 DOMAIN-CONTAINING PROTEIN"/>
    <property type="match status" value="1"/>
</dbReference>
<dbReference type="InterPro" id="IPR013216">
    <property type="entry name" value="Methyltransf_11"/>
</dbReference>
<dbReference type="EMBL" id="QEAQ01000036">
    <property type="protein sequence ID" value="TPX58416.1"/>
    <property type="molecule type" value="Genomic_DNA"/>
</dbReference>
<keyword evidence="3" id="KW-0808">Transferase</keyword>
<evidence type="ECO:0000313" key="6">
    <source>
        <dbReference type="Proteomes" id="UP000318582"/>
    </source>
</evidence>
<evidence type="ECO:0000313" key="5">
    <source>
        <dbReference type="EMBL" id="TPX58416.1"/>
    </source>
</evidence>
<dbReference type="STRING" id="109895.A0A507E3K5"/>
<comment type="similarity">
    <text evidence="1">Belongs to the methyltransferase superfamily.</text>
</comment>
<dbReference type="InterPro" id="IPR029063">
    <property type="entry name" value="SAM-dependent_MTases_sf"/>
</dbReference>
<dbReference type="PANTHER" id="PTHR44942">
    <property type="entry name" value="METHYLTRANSF_11 DOMAIN-CONTAINING PROTEIN"/>
    <property type="match status" value="1"/>
</dbReference>
<dbReference type="GO" id="GO:0008757">
    <property type="term" value="F:S-adenosylmethionine-dependent methyltransferase activity"/>
    <property type="evidence" value="ECO:0007669"/>
    <property type="project" value="InterPro"/>
</dbReference>
<dbReference type="InterPro" id="IPR051052">
    <property type="entry name" value="Diverse_substrate_MTase"/>
</dbReference>
<reference evidence="5 6" key="1">
    <citation type="journal article" date="2019" name="Sci. Rep.">
        <title>Comparative genomics of chytrid fungi reveal insights into the obligate biotrophic and pathogenic lifestyle of Synchytrium endobioticum.</title>
        <authorList>
            <person name="van de Vossenberg B.T.L.H."/>
            <person name="Warris S."/>
            <person name="Nguyen H.D.T."/>
            <person name="van Gent-Pelzer M.P.E."/>
            <person name="Joly D.L."/>
            <person name="van de Geest H.C."/>
            <person name="Bonants P.J.M."/>
            <person name="Smith D.S."/>
            <person name="Levesque C.A."/>
            <person name="van der Lee T.A.J."/>
        </authorList>
    </citation>
    <scope>NUCLEOTIDE SEQUENCE [LARGE SCALE GENOMIC DNA]</scope>
    <source>
        <strain evidence="5 6">CBS 809.83</strain>
    </source>
</reference>
<keyword evidence="2" id="KW-0489">Methyltransferase</keyword>
<dbReference type="GO" id="GO:0032259">
    <property type="term" value="P:methylation"/>
    <property type="evidence" value="ECO:0007669"/>
    <property type="project" value="UniProtKB-KW"/>
</dbReference>
<accession>A0A507E3K5</accession>
<dbReference type="AlphaFoldDB" id="A0A507E3K5"/>
<organism evidence="5 6">
    <name type="scientific">Powellomyces hirtus</name>
    <dbReference type="NCBI Taxonomy" id="109895"/>
    <lineage>
        <taxon>Eukaryota</taxon>
        <taxon>Fungi</taxon>
        <taxon>Fungi incertae sedis</taxon>
        <taxon>Chytridiomycota</taxon>
        <taxon>Chytridiomycota incertae sedis</taxon>
        <taxon>Chytridiomycetes</taxon>
        <taxon>Spizellomycetales</taxon>
        <taxon>Powellomycetaceae</taxon>
        <taxon>Powellomyces</taxon>
    </lineage>
</organism>
<comment type="caution">
    <text evidence="5">The sequence shown here is derived from an EMBL/GenBank/DDBJ whole genome shotgun (WGS) entry which is preliminary data.</text>
</comment>
<evidence type="ECO:0000259" key="4">
    <source>
        <dbReference type="Pfam" id="PF08241"/>
    </source>
</evidence>
<feature type="domain" description="Methyltransferase type 11" evidence="4">
    <location>
        <begin position="41"/>
        <end position="126"/>
    </location>
</feature>
<proteinExistence type="inferred from homology"/>
<protein>
    <recommendedName>
        <fullName evidence="4">Methyltransferase type 11 domain-containing protein</fullName>
    </recommendedName>
</protein>
<gene>
    <name evidence="5" type="ORF">PhCBS80983_g03139</name>
</gene>
<keyword evidence="6" id="KW-1185">Reference proteome</keyword>
<dbReference type="CDD" id="cd02440">
    <property type="entry name" value="AdoMet_MTases"/>
    <property type="match status" value="1"/>
</dbReference>
<dbReference type="Proteomes" id="UP000318582">
    <property type="component" value="Unassembled WGS sequence"/>
</dbReference>
<dbReference type="Pfam" id="PF08241">
    <property type="entry name" value="Methyltransf_11"/>
    <property type="match status" value="1"/>
</dbReference>
<evidence type="ECO:0000256" key="3">
    <source>
        <dbReference type="ARBA" id="ARBA00022679"/>
    </source>
</evidence>
<dbReference type="SUPFAM" id="SSF53335">
    <property type="entry name" value="S-adenosyl-L-methionine-dependent methyltransferases"/>
    <property type="match status" value="1"/>
</dbReference>
<sequence length="243" mass="27202">MATFSKASFNAAAYLKFRPDYSPRLYSALFNYHRGQRDLAVDVGTGTCQVAKALAPLFGIVQATDPSETMVKSASTNVASNITVSVASAEQLPFPDTSADLVVSGQAAHWFELSKFYAEAYRLLKADVGTGPGQLGPYWESGRQIVDDKYPGFEDVARAAGFKDVERWEYPAKGQMIEKNFSLNDFQQYLKTWSAYKTYGDRHPDQPDPVDVFIEDMAKREKVTDREEVWEVEWPGVVIIGRK</sequence>
<evidence type="ECO:0000256" key="2">
    <source>
        <dbReference type="ARBA" id="ARBA00022603"/>
    </source>
</evidence>
<dbReference type="Gene3D" id="3.40.50.150">
    <property type="entry name" value="Vaccinia Virus protein VP39"/>
    <property type="match status" value="1"/>
</dbReference>
<evidence type="ECO:0000256" key="1">
    <source>
        <dbReference type="ARBA" id="ARBA00008361"/>
    </source>
</evidence>